<dbReference type="Gene3D" id="3.30.360.10">
    <property type="entry name" value="Dihydrodipicolinate Reductase, domain 2"/>
    <property type="match status" value="1"/>
</dbReference>
<reference evidence="3" key="1">
    <citation type="submission" date="2019-08" db="EMBL/GenBank/DDBJ databases">
        <authorList>
            <person name="Kucharzyk K."/>
            <person name="Murdoch R.W."/>
            <person name="Higgins S."/>
            <person name="Loffler F."/>
        </authorList>
    </citation>
    <scope>NUCLEOTIDE SEQUENCE</scope>
</reference>
<dbReference type="InterPro" id="IPR000683">
    <property type="entry name" value="Gfo/Idh/MocA-like_OxRdtase_N"/>
</dbReference>
<name>A0A644Y1Y0_9ZZZZ</name>
<dbReference type="Gene3D" id="3.40.50.720">
    <property type="entry name" value="NAD(P)-binding Rossmann-like Domain"/>
    <property type="match status" value="1"/>
</dbReference>
<dbReference type="Pfam" id="PF22725">
    <property type="entry name" value="GFO_IDH_MocA_C3"/>
    <property type="match status" value="1"/>
</dbReference>
<dbReference type="SUPFAM" id="SSF55347">
    <property type="entry name" value="Glyceraldehyde-3-phosphate dehydrogenase-like, C-terminal domain"/>
    <property type="match status" value="1"/>
</dbReference>
<dbReference type="PANTHER" id="PTHR43377:SF1">
    <property type="entry name" value="BILIVERDIN REDUCTASE A"/>
    <property type="match status" value="1"/>
</dbReference>
<dbReference type="PANTHER" id="PTHR43377">
    <property type="entry name" value="BILIVERDIN REDUCTASE A"/>
    <property type="match status" value="1"/>
</dbReference>
<dbReference type="AlphaFoldDB" id="A0A644Y1Y0"/>
<dbReference type="InterPro" id="IPR051450">
    <property type="entry name" value="Gfo/Idh/MocA_Oxidoreductases"/>
</dbReference>
<proteinExistence type="predicted"/>
<evidence type="ECO:0000313" key="3">
    <source>
        <dbReference type="EMBL" id="MPM22530.1"/>
    </source>
</evidence>
<gene>
    <name evidence="3" type="primary">iolG_47</name>
    <name evidence="3" type="ORF">SDC9_68985</name>
</gene>
<dbReference type="Pfam" id="PF01408">
    <property type="entry name" value="GFO_IDH_MocA"/>
    <property type="match status" value="1"/>
</dbReference>
<dbReference type="GO" id="GO:0000166">
    <property type="term" value="F:nucleotide binding"/>
    <property type="evidence" value="ECO:0007669"/>
    <property type="project" value="InterPro"/>
</dbReference>
<dbReference type="EMBL" id="VSSQ01003828">
    <property type="protein sequence ID" value="MPM22530.1"/>
    <property type="molecule type" value="Genomic_DNA"/>
</dbReference>
<sequence>MEQSAQPKLKVGVIGVGALGRHHARLYKLSENAEIVGVFDTTSDTARKVGAEFNLRVFDTWQSLARECDALSVAVPATYHHAMTIPLLEMGKHVLVEKPIAANVAEAEAMVAAAARSKVVLAVGHVERFNPAMDFLEKYAANTRFIEAHRLASYPPPRPGSYRRGTEVSVVLDLMIHDIDLVLTMVDSEVERFDAVGIPVMSKTEDIVSVRIKFKNGSVANMTASRVSQEPLRRFRVFQEDSYISMDYGKHSGMVLKRNRIGLARKDINFDEKNALAAELEDFVRAVNATRASGSVVPAKVSGDDGLRALKLATAIEQEVRDYNERYGFKFRTPPAVEDN</sequence>
<accession>A0A644Y1Y0</accession>
<protein>
    <submittedName>
        <fullName evidence="3">Myo-inositol 2-dehydrogenase</fullName>
        <ecNumber evidence="3">1.1.1.18</ecNumber>
    </submittedName>
</protein>
<evidence type="ECO:0000259" key="1">
    <source>
        <dbReference type="Pfam" id="PF01408"/>
    </source>
</evidence>
<feature type="domain" description="GFO/IDH/MocA-like oxidoreductase" evidence="2">
    <location>
        <begin position="144"/>
        <end position="240"/>
    </location>
</feature>
<dbReference type="EC" id="1.1.1.18" evidence="3"/>
<dbReference type="InterPro" id="IPR036291">
    <property type="entry name" value="NAD(P)-bd_dom_sf"/>
</dbReference>
<keyword evidence="3" id="KW-0560">Oxidoreductase</keyword>
<dbReference type="InterPro" id="IPR055170">
    <property type="entry name" value="GFO_IDH_MocA-like_dom"/>
</dbReference>
<feature type="domain" description="Gfo/Idh/MocA-like oxidoreductase N-terminal" evidence="1">
    <location>
        <begin position="9"/>
        <end position="125"/>
    </location>
</feature>
<dbReference type="GO" id="GO:0050112">
    <property type="term" value="F:inositol 2-dehydrogenase (NAD+) activity"/>
    <property type="evidence" value="ECO:0007669"/>
    <property type="project" value="UniProtKB-EC"/>
</dbReference>
<organism evidence="3">
    <name type="scientific">bioreactor metagenome</name>
    <dbReference type="NCBI Taxonomy" id="1076179"/>
    <lineage>
        <taxon>unclassified sequences</taxon>
        <taxon>metagenomes</taxon>
        <taxon>ecological metagenomes</taxon>
    </lineage>
</organism>
<dbReference type="SUPFAM" id="SSF51735">
    <property type="entry name" value="NAD(P)-binding Rossmann-fold domains"/>
    <property type="match status" value="1"/>
</dbReference>
<comment type="caution">
    <text evidence="3">The sequence shown here is derived from an EMBL/GenBank/DDBJ whole genome shotgun (WGS) entry which is preliminary data.</text>
</comment>
<evidence type="ECO:0000259" key="2">
    <source>
        <dbReference type="Pfam" id="PF22725"/>
    </source>
</evidence>